<evidence type="ECO:0000313" key="3">
    <source>
        <dbReference type="EMBL" id="EQD39760.1"/>
    </source>
</evidence>
<dbReference type="GO" id="GO:0004022">
    <property type="term" value="F:alcohol dehydrogenase (NAD+) activity"/>
    <property type="evidence" value="ECO:0007669"/>
    <property type="project" value="TreeGrafter"/>
</dbReference>
<reference evidence="3" key="1">
    <citation type="submission" date="2013-08" db="EMBL/GenBank/DDBJ databases">
        <authorList>
            <person name="Mendez C."/>
            <person name="Richter M."/>
            <person name="Ferrer M."/>
            <person name="Sanchez J."/>
        </authorList>
    </citation>
    <scope>NUCLEOTIDE SEQUENCE</scope>
</reference>
<dbReference type="GO" id="GO:0046872">
    <property type="term" value="F:metal ion binding"/>
    <property type="evidence" value="ECO:0007669"/>
    <property type="project" value="InterPro"/>
</dbReference>
<dbReference type="EC" id="1.-.-.-" evidence="3"/>
<protein>
    <submittedName>
        <fullName evidence="3">Alcohol dehydrogenase</fullName>
        <ecNumber evidence="3">1.-.-.-</ecNumber>
    </submittedName>
</protein>
<dbReference type="AlphaFoldDB" id="T1AD10"/>
<dbReference type="InterPro" id="IPR039697">
    <property type="entry name" value="Alcohol_dehydrogenase_Fe"/>
</dbReference>
<dbReference type="Pfam" id="PF00465">
    <property type="entry name" value="Fe-ADH"/>
    <property type="match status" value="1"/>
</dbReference>
<dbReference type="InterPro" id="IPR001670">
    <property type="entry name" value="ADH_Fe/GldA"/>
</dbReference>
<accession>T1AD10</accession>
<gene>
    <name evidence="3" type="ORF">B1A_16740</name>
</gene>
<dbReference type="SUPFAM" id="SSF56796">
    <property type="entry name" value="Dehydroquinate synthase-like"/>
    <property type="match status" value="1"/>
</dbReference>
<evidence type="ECO:0000256" key="1">
    <source>
        <dbReference type="ARBA" id="ARBA00023002"/>
    </source>
</evidence>
<reference evidence="3" key="2">
    <citation type="journal article" date="2014" name="ISME J.">
        <title>Microbial stratification in low pH oxic and suboxic macroscopic growths along an acid mine drainage.</title>
        <authorList>
            <person name="Mendez-Garcia C."/>
            <person name="Mesa V."/>
            <person name="Sprenger R.R."/>
            <person name="Richter M."/>
            <person name="Diez M.S."/>
            <person name="Solano J."/>
            <person name="Bargiela R."/>
            <person name="Golyshina O.V."/>
            <person name="Manteca A."/>
            <person name="Ramos J.L."/>
            <person name="Gallego J.R."/>
            <person name="Llorente I."/>
            <person name="Martins Dos Santos V.A."/>
            <person name="Jensen O.N."/>
            <person name="Pelaez A.I."/>
            <person name="Sanchez J."/>
            <person name="Ferrer M."/>
        </authorList>
    </citation>
    <scope>NUCLEOTIDE SEQUENCE</scope>
</reference>
<keyword evidence="1 3" id="KW-0560">Oxidoreductase</keyword>
<sequence length="116" mass="13044">MWFFRSPSIVYGEDSLSFLNDIPQRNILIITDKNIVNAGLLKKVEKELPEDSKMNVIDTVPVEPTISYIRSLKSEVESFTPNLIIGLGGGSCMDCAKVTFVSYERPDIDLYEITPL</sequence>
<evidence type="ECO:0000259" key="2">
    <source>
        <dbReference type="Pfam" id="PF00465"/>
    </source>
</evidence>
<feature type="non-terminal residue" evidence="3">
    <location>
        <position position="116"/>
    </location>
</feature>
<dbReference type="PANTHER" id="PTHR11496">
    <property type="entry name" value="ALCOHOL DEHYDROGENASE"/>
    <property type="match status" value="1"/>
</dbReference>
<dbReference type="Gene3D" id="3.40.50.1970">
    <property type="match status" value="1"/>
</dbReference>
<dbReference type="EMBL" id="AUZX01012298">
    <property type="protein sequence ID" value="EQD39760.1"/>
    <property type="molecule type" value="Genomic_DNA"/>
</dbReference>
<organism evidence="3">
    <name type="scientific">mine drainage metagenome</name>
    <dbReference type="NCBI Taxonomy" id="410659"/>
    <lineage>
        <taxon>unclassified sequences</taxon>
        <taxon>metagenomes</taxon>
        <taxon>ecological metagenomes</taxon>
    </lineage>
</organism>
<proteinExistence type="predicted"/>
<dbReference type="PANTHER" id="PTHR11496:SF83">
    <property type="entry name" value="HYDROXYACID-OXOACID TRANSHYDROGENASE, MITOCHONDRIAL"/>
    <property type="match status" value="1"/>
</dbReference>
<name>T1AD10_9ZZZZ</name>
<comment type="caution">
    <text evidence="3">The sequence shown here is derived from an EMBL/GenBank/DDBJ whole genome shotgun (WGS) entry which is preliminary data.</text>
</comment>
<feature type="domain" description="Alcohol dehydrogenase iron-type/glycerol dehydrogenase GldA" evidence="2">
    <location>
        <begin position="8"/>
        <end position="107"/>
    </location>
</feature>